<proteinExistence type="predicted"/>
<dbReference type="EMBL" id="JAHLJV010000004">
    <property type="protein sequence ID" value="KAK1598805.1"/>
    <property type="molecule type" value="Genomic_DNA"/>
</dbReference>
<name>A0AAD8VBT9_9PEZI</name>
<comment type="caution">
    <text evidence="1">The sequence shown here is derived from an EMBL/GenBank/DDBJ whole genome shotgun (WGS) entry which is preliminary data.</text>
</comment>
<dbReference type="RefSeq" id="XP_060419482.1">
    <property type="nucleotide sequence ID" value="XM_060551900.1"/>
</dbReference>
<gene>
    <name evidence="1" type="ORF">LY79DRAFT_257235</name>
</gene>
<evidence type="ECO:0000313" key="2">
    <source>
        <dbReference type="Proteomes" id="UP001230504"/>
    </source>
</evidence>
<dbReference type="GeneID" id="85436140"/>
<protein>
    <submittedName>
        <fullName evidence="1">Uncharacterized protein</fullName>
    </submittedName>
</protein>
<dbReference type="AlphaFoldDB" id="A0AAD8VBT9"/>
<evidence type="ECO:0000313" key="1">
    <source>
        <dbReference type="EMBL" id="KAK1598805.1"/>
    </source>
</evidence>
<sequence>MGTLLNTSVPAAVTEPPTSVRRKDEIYRGRPAQRTVQTWINLKSIRLLCAHSAPLLVHRNSNSKTQAANHSLDFLKTIPSHRLLDTMSGLLSARLAGRRLVWPVGSGICVAYSLHCRQNHNYFNSHLTSSASPTPRAQSRSFGGLSPDAMRQLSSGTLSGFSAGLLLAHRHGLDLPRLLGAKERLNKAVLTRPFHNVVFRLSFAATFTLAAFVRF</sequence>
<organism evidence="1 2">
    <name type="scientific">Colletotrichum navitas</name>
    <dbReference type="NCBI Taxonomy" id="681940"/>
    <lineage>
        <taxon>Eukaryota</taxon>
        <taxon>Fungi</taxon>
        <taxon>Dikarya</taxon>
        <taxon>Ascomycota</taxon>
        <taxon>Pezizomycotina</taxon>
        <taxon>Sordariomycetes</taxon>
        <taxon>Hypocreomycetidae</taxon>
        <taxon>Glomerellales</taxon>
        <taxon>Glomerellaceae</taxon>
        <taxon>Colletotrichum</taxon>
        <taxon>Colletotrichum graminicola species complex</taxon>
    </lineage>
</organism>
<reference evidence="1" key="1">
    <citation type="submission" date="2021-06" db="EMBL/GenBank/DDBJ databases">
        <title>Comparative genomics, transcriptomics and evolutionary studies reveal genomic signatures of adaptation to plant cell wall in hemibiotrophic fungi.</title>
        <authorList>
            <consortium name="DOE Joint Genome Institute"/>
            <person name="Baroncelli R."/>
            <person name="Diaz J.F."/>
            <person name="Benocci T."/>
            <person name="Peng M."/>
            <person name="Battaglia E."/>
            <person name="Haridas S."/>
            <person name="Andreopoulos W."/>
            <person name="Labutti K."/>
            <person name="Pangilinan J."/>
            <person name="Floch G.L."/>
            <person name="Makela M.R."/>
            <person name="Henrissat B."/>
            <person name="Grigoriev I.V."/>
            <person name="Crouch J.A."/>
            <person name="De Vries R.P."/>
            <person name="Sukno S.A."/>
            <person name="Thon M.R."/>
        </authorList>
    </citation>
    <scope>NUCLEOTIDE SEQUENCE</scope>
    <source>
        <strain evidence="1">CBS 125086</strain>
    </source>
</reference>
<keyword evidence="2" id="KW-1185">Reference proteome</keyword>
<dbReference type="Proteomes" id="UP001230504">
    <property type="component" value="Unassembled WGS sequence"/>
</dbReference>
<accession>A0AAD8VBT9</accession>